<proteinExistence type="predicted"/>
<comment type="caution">
    <text evidence="2">The sequence shown here is derived from an EMBL/GenBank/DDBJ whole genome shotgun (WGS) entry which is preliminary data.</text>
</comment>
<organism evidence="2 3">
    <name type="scientific">Fusarium mangiferae</name>
    <name type="common">Mango malformation disease fungus</name>
    <dbReference type="NCBI Taxonomy" id="192010"/>
    <lineage>
        <taxon>Eukaryota</taxon>
        <taxon>Fungi</taxon>
        <taxon>Dikarya</taxon>
        <taxon>Ascomycota</taxon>
        <taxon>Pezizomycotina</taxon>
        <taxon>Sordariomycetes</taxon>
        <taxon>Hypocreomycetidae</taxon>
        <taxon>Hypocreales</taxon>
        <taxon>Nectriaceae</taxon>
        <taxon>Fusarium</taxon>
        <taxon>Fusarium fujikuroi species complex</taxon>
    </lineage>
</organism>
<evidence type="ECO:0000313" key="3">
    <source>
        <dbReference type="Proteomes" id="UP000184255"/>
    </source>
</evidence>
<keyword evidence="3" id="KW-1185">Reference proteome</keyword>
<gene>
    <name evidence="2" type="ORF">FMAN_16025</name>
</gene>
<feature type="region of interest" description="Disordered" evidence="1">
    <location>
        <begin position="55"/>
        <end position="184"/>
    </location>
</feature>
<dbReference type="RefSeq" id="XP_041677104.1">
    <property type="nucleotide sequence ID" value="XM_041822589.1"/>
</dbReference>
<reference evidence="3" key="1">
    <citation type="journal article" date="2016" name="Genome Biol. Evol.">
        <title>Comparative 'omics' of the Fusarium fujikuroi species complex highlights differences in genetic potential and metabolite synthesis.</title>
        <authorList>
            <person name="Niehaus E.-M."/>
            <person name="Muensterkoetter M."/>
            <person name="Proctor R.H."/>
            <person name="Brown D.W."/>
            <person name="Sharon A."/>
            <person name="Idan Y."/>
            <person name="Oren-Young L."/>
            <person name="Sieber C.M."/>
            <person name="Novak O."/>
            <person name="Pencik A."/>
            <person name="Tarkowska D."/>
            <person name="Hromadova K."/>
            <person name="Freeman S."/>
            <person name="Maymon M."/>
            <person name="Elazar M."/>
            <person name="Youssef S.A."/>
            <person name="El-Shabrawy E.S.M."/>
            <person name="Shalaby A.B.A."/>
            <person name="Houterman P."/>
            <person name="Brock N.L."/>
            <person name="Burkhardt I."/>
            <person name="Tsavkelova E.A."/>
            <person name="Dickschat J.S."/>
            <person name="Galuszka P."/>
            <person name="Gueldener U."/>
            <person name="Tudzynski B."/>
        </authorList>
    </citation>
    <scope>NUCLEOTIDE SEQUENCE [LARGE SCALE GENOMIC DNA]</scope>
    <source>
        <strain evidence="3">MRC7560</strain>
    </source>
</reference>
<accession>A0A1L7SK80</accession>
<dbReference type="VEuPathDB" id="FungiDB:FMAN_16025"/>
<feature type="compositionally biased region" description="Polar residues" evidence="1">
    <location>
        <begin position="148"/>
        <end position="158"/>
    </location>
</feature>
<dbReference type="Proteomes" id="UP000184255">
    <property type="component" value="Unassembled WGS sequence"/>
</dbReference>
<feature type="compositionally biased region" description="Polar residues" evidence="1">
    <location>
        <begin position="65"/>
        <end position="82"/>
    </location>
</feature>
<feature type="compositionally biased region" description="Polar residues" evidence="1">
    <location>
        <begin position="174"/>
        <end position="184"/>
    </location>
</feature>
<evidence type="ECO:0000313" key="2">
    <source>
        <dbReference type="EMBL" id="CVK84833.1"/>
    </source>
</evidence>
<evidence type="ECO:0000256" key="1">
    <source>
        <dbReference type="SAM" id="MobiDB-lite"/>
    </source>
</evidence>
<dbReference type="GeneID" id="65094820"/>
<name>A0A1L7SK80_FUSMA</name>
<dbReference type="AlphaFoldDB" id="A0A1L7SK80"/>
<dbReference type="EMBL" id="FCQH01000001">
    <property type="protein sequence ID" value="CVK84833.1"/>
    <property type="molecule type" value="Genomic_DNA"/>
</dbReference>
<sequence length="184" mass="19849">MQNVEISSLQQTPSKTSSSLILTLQTINSIQQYTTLISTMTKRKFDINDFIDTSQFYSDGEDNRQNGSLKKSKVTETSTNHDPNVPVEEPVENQPDLESSQPESSNAQNTGSGPANLRSGGTTEEDLGTETVDPNPNAHASDPGPSQPEGSNFQNTGNVYHASSLVAQAEGDQRQTFNPESNSA</sequence>
<feature type="compositionally biased region" description="Polar residues" evidence="1">
    <location>
        <begin position="96"/>
        <end position="113"/>
    </location>
</feature>
<protein>
    <submittedName>
        <fullName evidence="2">Uncharacterized protein</fullName>
    </submittedName>
</protein>